<evidence type="ECO:0000313" key="1">
    <source>
        <dbReference type="EMBL" id="KKN61171.1"/>
    </source>
</evidence>
<reference evidence="1" key="1">
    <citation type="journal article" date="2015" name="Nature">
        <title>Complex archaea that bridge the gap between prokaryotes and eukaryotes.</title>
        <authorList>
            <person name="Spang A."/>
            <person name="Saw J.H."/>
            <person name="Jorgensen S.L."/>
            <person name="Zaremba-Niedzwiedzka K."/>
            <person name="Martijn J."/>
            <person name="Lind A.E."/>
            <person name="van Eijk R."/>
            <person name="Schleper C."/>
            <person name="Guy L."/>
            <person name="Ettema T.J."/>
        </authorList>
    </citation>
    <scope>NUCLEOTIDE SEQUENCE</scope>
</reference>
<accession>A0A0F9UIV3</accession>
<name>A0A0F9UIV3_9ZZZZ</name>
<protein>
    <submittedName>
        <fullName evidence="1">Uncharacterized protein</fullName>
    </submittedName>
</protein>
<dbReference type="EMBL" id="LAZR01000668">
    <property type="protein sequence ID" value="KKN61171.1"/>
    <property type="molecule type" value="Genomic_DNA"/>
</dbReference>
<dbReference type="AlphaFoldDB" id="A0A0F9UIV3"/>
<organism evidence="1">
    <name type="scientific">marine sediment metagenome</name>
    <dbReference type="NCBI Taxonomy" id="412755"/>
    <lineage>
        <taxon>unclassified sequences</taxon>
        <taxon>metagenomes</taxon>
        <taxon>ecological metagenomes</taxon>
    </lineage>
</organism>
<comment type="caution">
    <text evidence="1">The sequence shown here is derived from an EMBL/GenBank/DDBJ whole genome shotgun (WGS) entry which is preliminary data.</text>
</comment>
<proteinExistence type="predicted"/>
<sequence length="92" mass="11013">MPLFIKFLPDDKRGIHGVLINKKEFKVKDIESWKKFLKVLLNYVQLACEVSELDFINFLKKTMAEANKNYPKFKKTIGWILIGWEKYFKKEV</sequence>
<gene>
    <name evidence="1" type="ORF">LCGC14_0524660</name>
</gene>